<dbReference type="EC" id="2.5.1.6" evidence="10"/>
<comment type="pathway">
    <text evidence="1 10">Amino-acid biosynthesis; S-adenosyl-L-methionine biosynthesis; S-adenosyl-L-methionine from L-methionine: step 1/1.</text>
</comment>
<evidence type="ECO:0000313" key="17">
    <source>
        <dbReference type="Proteomes" id="UP000837803"/>
    </source>
</evidence>
<feature type="binding site" description="in other chain" evidence="10">
    <location>
        <position position="281"/>
    </location>
    <ligand>
        <name>L-methionine</name>
        <dbReference type="ChEBI" id="CHEBI:57844"/>
        <note>ligand shared between two neighboring subunits</note>
    </ligand>
</feature>
<feature type="binding site" description="in other chain" evidence="10">
    <location>
        <position position="98"/>
    </location>
    <ligand>
        <name>L-methionine</name>
        <dbReference type="ChEBI" id="CHEBI:57844"/>
        <note>ligand shared between two neighboring subunits</note>
    </ligand>
</feature>
<evidence type="ECO:0000256" key="5">
    <source>
        <dbReference type="ARBA" id="ARBA00022723"/>
    </source>
</evidence>
<comment type="function">
    <text evidence="10">Catalyzes the formation of S-adenosylmethionine (AdoMet) from methionine and ATP. The overall synthetic reaction is composed of two sequential steps, AdoMet formation and the subsequent tripolyphosphate hydrolysis which occurs prior to release of AdoMet from the enzyme.</text>
</comment>
<evidence type="ECO:0000256" key="3">
    <source>
        <dbReference type="ARBA" id="ARBA00022563"/>
    </source>
</evidence>
<evidence type="ECO:0000256" key="1">
    <source>
        <dbReference type="ARBA" id="ARBA00005224"/>
    </source>
</evidence>
<keyword evidence="17" id="KW-1185">Reference proteome</keyword>
<dbReference type="InterPro" id="IPR022631">
    <property type="entry name" value="ADOMET_SYNTHASE_CS"/>
</dbReference>
<evidence type="ECO:0000256" key="12">
    <source>
        <dbReference type="RuleBase" id="RU004462"/>
    </source>
</evidence>
<comment type="catalytic activity">
    <reaction evidence="10">
        <text>L-methionine + ATP + H2O = S-adenosyl-L-methionine + phosphate + diphosphate</text>
        <dbReference type="Rhea" id="RHEA:21080"/>
        <dbReference type="ChEBI" id="CHEBI:15377"/>
        <dbReference type="ChEBI" id="CHEBI:30616"/>
        <dbReference type="ChEBI" id="CHEBI:33019"/>
        <dbReference type="ChEBI" id="CHEBI:43474"/>
        <dbReference type="ChEBI" id="CHEBI:57844"/>
        <dbReference type="ChEBI" id="CHEBI:59789"/>
        <dbReference type="EC" id="2.5.1.6"/>
    </reaction>
</comment>
<evidence type="ECO:0000256" key="11">
    <source>
        <dbReference type="RuleBase" id="RU000542"/>
    </source>
</evidence>
<proteinExistence type="inferred from homology"/>
<dbReference type="PIRSF" id="PIRSF000497">
    <property type="entry name" value="MAT"/>
    <property type="match status" value="1"/>
</dbReference>
<dbReference type="Gene3D" id="3.30.300.10">
    <property type="match status" value="3"/>
</dbReference>
<protein>
    <recommendedName>
        <fullName evidence="10">S-adenosylmethionine synthase</fullName>
        <shortName evidence="10">AdoMet synthase</shortName>
        <ecNumber evidence="10">2.5.1.6</ecNumber>
    </recommendedName>
    <alternativeName>
        <fullName evidence="10">MAT</fullName>
    </alternativeName>
    <alternativeName>
        <fullName evidence="10">Methionine adenosyltransferase</fullName>
    </alternativeName>
</protein>
<sequence length="418" mass="46156">MPYLFTSESVSEGHPDKVSDQISDTLVDHFLAFDPSSKVACETLVTTGQVVLAGEVKSSTYLDVQTLARDVIRKIGYTKSEYMFEANSCGVLSAIHEQSPEINQGVERQTDEEQGAGDQGMMFGYATNETENYMPLALDLSHRILRKLAEMRRGNGRMDYLRPDAKSQVTIEYDDTHRPVRIDSIVVSTQHDDFGADEEMLARIRQDVIELVIPAVRDQLKPDLQALFTDNITYHVNPTGKFVIGGPHGDTGLTGRKIIVDTYGGKGAHGGGAFSGKDPSKVDRSAAYATRHIAKNLVAAGVADEVLVQVSYAIGVAHPTNVYVNTYGSAKVDLPDSVIARRVAELFDLRPYAIEQRLKLRNPIYLDTAAYGHMGREPETKTITFRNGSGEEKTLTVETFTWEKLDYVDKIRGAFGLK</sequence>
<evidence type="ECO:0000259" key="13">
    <source>
        <dbReference type="Pfam" id="PF00438"/>
    </source>
</evidence>
<keyword evidence="8 10" id="KW-0460">Magnesium</keyword>
<evidence type="ECO:0000256" key="9">
    <source>
        <dbReference type="ARBA" id="ARBA00022958"/>
    </source>
</evidence>
<evidence type="ECO:0000256" key="6">
    <source>
        <dbReference type="ARBA" id="ARBA00022741"/>
    </source>
</evidence>
<dbReference type="PROSITE" id="PS00377">
    <property type="entry name" value="ADOMET_SYNTHASE_2"/>
    <property type="match status" value="1"/>
</dbReference>
<dbReference type="InterPro" id="IPR002133">
    <property type="entry name" value="S-AdoMet_synthetase"/>
</dbReference>
<evidence type="ECO:0000256" key="8">
    <source>
        <dbReference type="ARBA" id="ARBA00022842"/>
    </source>
</evidence>
<dbReference type="Proteomes" id="UP000837803">
    <property type="component" value="Unassembled WGS sequence"/>
</dbReference>
<feature type="binding site" evidence="10">
    <location>
        <position position="16"/>
    </location>
    <ligand>
        <name>Mg(2+)</name>
        <dbReference type="ChEBI" id="CHEBI:18420"/>
    </ligand>
</feature>
<feature type="binding site" description="in other chain" evidence="10">
    <location>
        <begin position="164"/>
        <end position="166"/>
    </location>
    <ligand>
        <name>ATP</name>
        <dbReference type="ChEBI" id="CHEBI:30616"/>
        <note>ligand shared between two neighboring subunits</note>
    </ligand>
</feature>
<dbReference type="InterPro" id="IPR022636">
    <property type="entry name" value="S-AdoMet_synthetase_sfam"/>
</dbReference>
<dbReference type="InterPro" id="IPR022629">
    <property type="entry name" value="S-AdoMet_synt_central"/>
</dbReference>
<comment type="cofactor">
    <cofactor evidence="10">
        <name>K(+)</name>
        <dbReference type="ChEBI" id="CHEBI:29103"/>
    </cofactor>
    <text evidence="10">Binds 1 potassium ion per subunit.</text>
</comment>
<evidence type="ECO:0000313" key="16">
    <source>
        <dbReference type="EMBL" id="CAH1002081.1"/>
    </source>
</evidence>
<feature type="domain" description="S-adenosylmethionine synthetase N-terminal" evidence="13">
    <location>
        <begin position="3"/>
        <end position="100"/>
    </location>
</feature>
<feature type="domain" description="S-adenosylmethionine synthetase central" evidence="14">
    <location>
        <begin position="113"/>
        <end position="242"/>
    </location>
</feature>
<dbReference type="SUPFAM" id="SSF55973">
    <property type="entry name" value="S-adenosylmethionine synthetase"/>
    <property type="match status" value="3"/>
</dbReference>
<dbReference type="CDD" id="cd18079">
    <property type="entry name" value="S-AdoMet_synt"/>
    <property type="match status" value="1"/>
</dbReference>
<feature type="binding site" description="in other chain" evidence="10">
    <location>
        <position position="14"/>
    </location>
    <ligand>
        <name>ATP</name>
        <dbReference type="ChEBI" id="CHEBI:30616"/>
        <note>ligand shared between two neighboring subunits</note>
    </ligand>
</feature>
<organism evidence="16 17">
    <name type="scientific">Neolewinella maritima</name>
    <dbReference type="NCBI Taxonomy" id="1383882"/>
    <lineage>
        <taxon>Bacteria</taxon>
        <taxon>Pseudomonadati</taxon>
        <taxon>Bacteroidota</taxon>
        <taxon>Saprospiria</taxon>
        <taxon>Saprospirales</taxon>
        <taxon>Lewinellaceae</taxon>
        <taxon>Neolewinella</taxon>
    </lineage>
</organism>
<comment type="cofactor">
    <cofactor evidence="10">
        <name>Mg(2+)</name>
        <dbReference type="ChEBI" id="CHEBI:18420"/>
    </cofactor>
    <text evidence="10">Binds 2 divalent ions per subunit.</text>
</comment>
<dbReference type="EMBL" id="CAKLPZ010000004">
    <property type="protein sequence ID" value="CAH1002081.1"/>
    <property type="molecule type" value="Genomic_DNA"/>
</dbReference>
<evidence type="ECO:0000259" key="14">
    <source>
        <dbReference type="Pfam" id="PF02772"/>
    </source>
</evidence>
<dbReference type="Pfam" id="PF02773">
    <property type="entry name" value="S-AdoMet_synt_C"/>
    <property type="match status" value="1"/>
</dbReference>
<gene>
    <name evidence="10 16" type="primary">metK</name>
    <name evidence="16" type="ORF">LEM8419_02998</name>
</gene>
<feature type="binding site" description="in other chain" evidence="10">
    <location>
        <position position="55"/>
    </location>
    <ligand>
        <name>L-methionine</name>
        <dbReference type="ChEBI" id="CHEBI:57844"/>
        <note>ligand shared between two neighboring subunits</note>
    </ligand>
</feature>
<keyword evidence="4 10" id="KW-0808">Transferase</keyword>
<feature type="binding site" evidence="10">
    <location>
        <position position="277"/>
    </location>
    <ligand>
        <name>ATP</name>
        <dbReference type="ChEBI" id="CHEBI:30616"/>
        <note>ligand shared between two neighboring subunits</note>
    </ligand>
</feature>
<evidence type="ECO:0000256" key="10">
    <source>
        <dbReference type="HAMAP-Rule" id="MF_00086"/>
    </source>
</evidence>
<dbReference type="Pfam" id="PF02772">
    <property type="entry name" value="S-AdoMet_synt_M"/>
    <property type="match status" value="1"/>
</dbReference>
<dbReference type="GO" id="GO:0004478">
    <property type="term" value="F:methionine adenosyltransferase activity"/>
    <property type="evidence" value="ECO:0007669"/>
    <property type="project" value="UniProtKB-EC"/>
</dbReference>
<comment type="similarity">
    <text evidence="2 10 12">Belongs to the AdoMet synthase family.</text>
</comment>
<keyword evidence="10" id="KW-0963">Cytoplasm</keyword>
<comment type="subunit">
    <text evidence="10">Homotetramer; dimer of dimers.</text>
</comment>
<comment type="subcellular location">
    <subcellularLocation>
        <location evidence="10 11">Cytoplasm</location>
    </subcellularLocation>
</comment>
<feature type="binding site" evidence="10">
    <location>
        <position position="250"/>
    </location>
    <ligand>
        <name>L-methionine</name>
        <dbReference type="ChEBI" id="CHEBI:57844"/>
        <note>ligand shared between two neighboring subunits</note>
    </ligand>
</feature>
<keyword evidence="9 10" id="KW-0630">Potassium</keyword>
<comment type="caution">
    <text evidence="16">The sequence shown here is derived from an EMBL/GenBank/DDBJ whole genome shotgun (WGS) entry which is preliminary data.</text>
</comment>
<dbReference type="HAMAP" id="MF_00086">
    <property type="entry name" value="S_AdoMet_synth1"/>
    <property type="match status" value="1"/>
</dbReference>
<name>A0ABM9B5A0_9BACT</name>
<evidence type="ECO:0000256" key="4">
    <source>
        <dbReference type="ARBA" id="ARBA00022679"/>
    </source>
</evidence>
<evidence type="ECO:0000256" key="2">
    <source>
        <dbReference type="ARBA" id="ARBA00009685"/>
    </source>
</evidence>
<feature type="binding site" evidence="10">
    <location>
        <position position="273"/>
    </location>
    <ligand>
        <name>ATP</name>
        <dbReference type="ChEBI" id="CHEBI:30616"/>
        <note>ligand shared between two neighboring subunits</note>
    </ligand>
</feature>
<dbReference type="NCBIfam" id="TIGR01034">
    <property type="entry name" value="metK"/>
    <property type="match status" value="1"/>
</dbReference>
<feature type="binding site" description="in other chain" evidence="10">
    <location>
        <begin position="256"/>
        <end position="257"/>
    </location>
    <ligand>
        <name>ATP</name>
        <dbReference type="ChEBI" id="CHEBI:30616"/>
        <note>ligand shared between two neighboring subunits</note>
    </ligand>
</feature>
<accession>A0ABM9B5A0</accession>
<dbReference type="Pfam" id="PF00438">
    <property type="entry name" value="S-AdoMet_synt_N"/>
    <property type="match status" value="1"/>
</dbReference>
<keyword evidence="3 10" id="KW-0554">One-carbon metabolism</keyword>
<keyword evidence="5 10" id="KW-0479">Metal-binding</keyword>
<keyword evidence="6 10" id="KW-0547">Nucleotide-binding</keyword>
<dbReference type="PANTHER" id="PTHR11964">
    <property type="entry name" value="S-ADENOSYLMETHIONINE SYNTHETASE"/>
    <property type="match status" value="1"/>
</dbReference>
<keyword evidence="7 10" id="KW-0067">ATP-binding</keyword>
<feature type="binding site" evidence="10">
    <location>
        <position position="250"/>
    </location>
    <ligand>
        <name>ATP</name>
        <dbReference type="ChEBI" id="CHEBI:30616"/>
        <note>ligand shared between two neighboring subunits</note>
    </ligand>
</feature>
<feature type="binding site" description="in other chain" evidence="10">
    <location>
        <begin position="241"/>
        <end position="242"/>
    </location>
    <ligand>
        <name>ATP</name>
        <dbReference type="ChEBI" id="CHEBI:30616"/>
        <note>ligand shared between two neighboring subunits</note>
    </ligand>
</feature>
<evidence type="ECO:0000259" key="15">
    <source>
        <dbReference type="Pfam" id="PF02773"/>
    </source>
</evidence>
<evidence type="ECO:0000256" key="7">
    <source>
        <dbReference type="ARBA" id="ARBA00022840"/>
    </source>
</evidence>
<feature type="region of interest" description="Flexible loop" evidence="10">
    <location>
        <begin position="98"/>
        <end position="108"/>
    </location>
</feature>
<feature type="domain" description="S-adenosylmethionine synthetase C-terminal" evidence="15">
    <location>
        <begin position="244"/>
        <end position="377"/>
    </location>
</feature>
<feature type="binding site" evidence="10">
    <location>
        <position position="42"/>
    </location>
    <ligand>
        <name>K(+)</name>
        <dbReference type="ChEBI" id="CHEBI:29103"/>
    </ligand>
</feature>
<dbReference type="PROSITE" id="PS00376">
    <property type="entry name" value="ADOMET_SYNTHASE_1"/>
    <property type="match status" value="1"/>
</dbReference>
<dbReference type="RefSeq" id="WP_238751938.1">
    <property type="nucleotide sequence ID" value="NZ_CAKLPZ010000004.1"/>
</dbReference>
<dbReference type="InterPro" id="IPR022628">
    <property type="entry name" value="S-AdoMet_synt_N"/>
</dbReference>
<reference evidence="16" key="1">
    <citation type="submission" date="2021-12" db="EMBL/GenBank/DDBJ databases">
        <authorList>
            <person name="Rodrigo-Torres L."/>
            <person name="Arahal R. D."/>
            <person name="Lucena T."/>
        </authorList>
    </citation>
    <scope>NUCLEOTIDE SEQUENCE</scope>
    <source>
        <strain evidence="16">CECT 8419</strain>
    </source>
</reference>
<dbReference type="InterPro" id="IPR022630">
    <property type="entry name" value="S-AdoMet_synt_C"/>
</dbReference>